<evidence type="ECO:0008006" key="3">
    <source>
        <dbReference type="Google" id="ProtNLM"/>
    </source>
</evidence>
<accession>A0A165G4W4</accession>
<dbReference type="InParanoid" id="A0A165G4W4"/>
<dbReference type="Proteomes" id="UP000077266">
    <property type="component" value="Unassembled WGS sequence"/>
</dbReference>
<name>A0A165G4W4_EXIGL</name>
<evidence type="ECO:0000313" key="1">
    <source>
        <dbReference type="EMBL" id="KZV89987.1"/>
    </source>
</evidence>
<dbReference type="EMBL" id="KV426059">
    <property type="protein sequence ID" value="KZV89987.1"/>
    <property type="molecule type" value="Genomic_DNA"/>
</dbReference>
<keyword evidence="2" id="KW-1185">Reference proteome</keyword>
<protein>
    <recommendedName>
        <fullName evidence="3">F-box domain-containing protein</fullName>
    </recommendedName>
</protein>
<reference evidence="1 2" key="1">
    <citation type="journal article" date="2016" name="Mol. Biol. Evol.">
        <title>Comparative Genomics of Early-Diverging Mushroom-Forming Fungi Provides Insights into the Origins of Lignocellulose Decay Capabilities.</title>
        <authorList>
            <person name="Nagy L.G."/>
            <person name="Riley R."/>
            <person name="Tritt A."/>
            <person name="Adam C."/>
            <person name="Daum C."/>
            <person name="Floudas D."/>
            <person name="Sun H."/>
            <person name="Yadav J.S."/>
            <person name="Pangilinan J."/>
            <person name="Larsson K.H."/>
            <person name="Matsuura K."/>
            <person name="Barry K."/>
            <person name="Labutti K."/>
            <person name="Kuo R."/>
            <person name="Ohm R.A."/>
            <person name="Bhattacharya S.S."/>
            <person name="Shirouzu T."/>
            <person name="Yoshinaga Y."/>
            <person name="Martin F.M."/>
            <person name="Grigoriev I.V."/>
            <person name="Hibbett D.S."/>
        </authorList>
    </citation>
    <scope>NUCLEOTIDE SEQUENCE [LARGE SCALE GENOMIC DNA]</scope>
    <source>
        <strain evidence="1 2">HHB12029</strain>
    </source>
</reference>
<dbReference type="AlphaFoldDB" id="A0A165G4W4"/>
<dbReference type="SUPFAM" id="SSF52047">
    <property type="entry name" value="RNI-like"/>
    <property type="match status" value="1"/>
</dbReference>
<sequence>MSRWWGDLDAHNLAIHQFDAYDEIGILRSGNIMLLMHVSPLLDDMIAGTAANFTSLTRFTISECHWPDTGFPSAPNLRELSIVLYTCSWWSRNFQGGDVSGILLSSASWDCPSLSALSIIAPPPPESCPLQYLRHANSSCACCNGCIISLESVCAFVRVLRGSRYNTPLLRSLTLSGIQAQADVDPVTALLRVQDIADEIIFCGTPPRDLEMLERLASTLSETNHTATQLFDTSVRPLSRDTIDYLNFLR</sequence>
<organism evidence="1 2">
    <name type="scientific">Exidia glandulosa HHB12029</name>
    <dbReference type="NCBI Taxonomy" id="1314781"/>
    <lineage>
        <taxon>Eukaryota</taxon>
        <taxon>Fungi</taxon>
        <taxon>Dikarya</taxon>
        <taxon>Basidiomycota</taxon>
        <taxon>Agaricomycotina</taxon>
        <taxon>Agaricomycetes</taxon>
        <taxon>Auriculariales</taxon>
        <taxon>Exidiaceae</taxon>
        <taxon>Exidia</taxon>
    </lineage>
</organism>
<proteinExistence type="predicted"/>
<evidence type="ECO:0000313" key="2">
    <source>
        <dbReference type="Proteomes" id="UP000077266"/>
    </source>
</evidence>
<gene>
    <name evidence="1" type="ORF">EXIGLDRAFT_720808</name>
</gene>